<evidence type="ECO:0000256" key="3">
    <source>
        <dbReference type="ARBA" id="ARBA00022475"/>
    </source>
</evidence>
<evidence type="ECO:0000256" key="4">
    <source>
        <dbReference type="ARBA" id="ARBA00022614"/>
    </source>
</evidence>
<dbReference type="Pfam" id="PF12799">
    <property type="entry name" value="LRR_4"/>
    <property type="match status" value="1"/>
</dbReference>
<dbReference type="InterPro" id="IPR003591">
    <property type="entry name" value="Leu-rich_rpt_typical-subtyp"/>
</dbReference>
<dbReference type="InterPro" id="IPR032675">
    <property type="entry name" value="LRR_dom_sf"/>
</dbReference>
<comment type="similarity">
    <text evidence="2">Belongs to the RLP family.</text>
</comment>
<dbReference type="GO" id="GO:0005886">
    <property type="term" value="C:plasma membrane"/>
    <property type="evidence" value="ECO:0007669"/>
    <property type="project" value="UniProtKB-SubCell"/>
</dbReference>
<dbReference type="FunFam" id="3.80.10.10:FF:000111">
    <property type="entry name" value="LRR receptor-like serine/threonine-protein kinase ERECTA"/>
    <property type="match status" value="1"/>
</dbReference>
<dbReference type="PRINTS" id="PR00019">
    <property type="entry name" value="LEURICHRPT"/>
</dbReference>
<dbReference type="Pfam" id="PF13855">
    <property type="entry name" value="LRR_8"/>
    <property type="match status" value="1"/>
</dbReference>
<dbReference type="SMART" id="SM00369">
    <property type="entry name" value="LRR_TYP"/>
    <property type="match status" value="8"/>
</dbReference>
<comment type="subcellular location">
    <subcellularLocation>
        <location evidence="1">Cell membrane</location>
        <topology evidence="1">Single-pass type I membrane protein</topology>
    </subcellularLocation>
</comment>
<dbReference type="PANTHER" id="PTHR48061:SF12">
    <property type="entry name" value="DISEASE RESISTANCE LIKE PROTEIN"/>
    <property type="match status" value="1"/>
</dbReference>
<dbReference type="Pfam" id="PF00560">
    <property type="entry name" value="LRR_1"/>
    <property type="match status" value="7"/>
</dbReference>
<keyword evidence="7" id="KW-0677">Repeat</keyword>
<evidence type="ECO:0000256" key="11">
    <source>
        <dbReference type="SAM" id="SignalP"/>
    </source>
</evidence>
<dbReference type="PANTHER" id="PTHR48061">
    <property type="entry name" value="LEUCINE-RICH REPEAT RECEPTOR PROTEIN KINASE EMS1-LIKE-RELATED"/>
    <property type="match status" value="1"/>
</dbReference>
<comment type="caution">
    <text evidence="12">The sequence shown here is derived from an EMBL/GenBank/DDBJ whole genome shotgun (WGS) entry which is preliminary data.</text>
</comment>
<dbReference type="InterPro" id="IPR046956">
    <property type="entry name" value="RLP23-like"/>
</dbReference>
<name>A0AAD3XS57_NEPGR</name>
<dbReference type="FunFam" id="3.80.10.10:FF:000095">
    <property type="entry name" value="LRR receptor-like serine/threonine-protein kinase GSO1"/>
    <property type="match status" value="1"/>
</dbReference>
<evidence type="ECO:0008006" key="14">
    <source>
        <dbReference type="Google" id="ProtNLM"/>
    </source>
</evidence>
<reference evidence="12" key="1">
    <citation type="submission" date="2023-05" db="EMBL/GenBank/DDBJ databases">
        <title>Nepenthes gracilis genome sequencing.</title>
        <authorList>
            <person name="Fukushima K."/>
        </authorList>
    </citation>
    <scope>NUCLEOTIDE SEQUENCE</scope>
    <source>
        <strain evidence="12">SING2019-196</strain>
    </source>
</reference>
<evidence type="ECO:0000256" key="8">
    <source>
        <dbReference type="ARBA" id="ARBA00022989"/>
    </source>
</evidence>
<evidence type="ECO:0000256" key="10">
    <source>
        <dbReference type="ARBA" id="ARBA00023180"/>
    </source>
</evidence>
<feature type="chain" id="PRO_5041970478" description="Leucine-rich repeat-containing N-terminal plant-type domain-containing protein" evidence="11">
    <location>
        <begin position="25"/>
        <end position="851"/>
    </location>
</feature>
<keyword evidence="10" id="KW-0325">Glycoprotein</keyword>
<feature type="signal peptide" evidence="11">
    <location>
        <begin position="1"/>
        <end position="24"/>
    </location>
</feature>
<accession>A0AAD3XS57</accession>
<evidence type="ECO:0000313" key="12">
    <source>
        <dbReference type="EMBL" id="GMH14461.1"/>
    </source>
</evidence>
<gene>
    <name evidence="12" type="ORF">Nepgr_016302</name>
</gene>
<dbReference type="Proteomes" id="UP001279734">
    <property type="component" value="Unassembled WGS sequence"/>
</dbReference>
<dbReference type="InterPro" id="IPR025875">
    <property type="entry name" value="Leu-rich_rpt_4"/>
</dbReference>
<dbReference type="SUPFAM" id="SSF52058">
    <property type="entry name" value="L domain-like"/>
    <property type="match status" value="2"/>
</dbReference>
<proteinExistence type="inferred from homology"/>
<evidence type="ECO:0000256" key="2">
    <source>
        <dbReference type="ARBA" id="ARBA00009592"/>
    </source>
</evidence>
<keyword evidence="13" id="KW-1185">Reference proteome</keyword>
<keyword evidence="4" id="KW-0433">Leucine-rich repeat</keyword>
<protein>
    <recommendedName>
        <fullName evidence="14">Leucine-rich repeat-containing N-terminal plant-type domain-containing protein</fullName>
    </recommendedName>
</protein>
<keyword evidence="8" id="KW-1133">Transmembrane helix</keyword>
<dbReference type="EMBL" id="BSYO01000014">
    <property type="protein sequence ID" value="GMH14461.1"/>
    <property type="molecule type" value="Genomic_DNA"/>
</dbReference>
<dbReference type="Gene3D" id="3.80.10.10">
    <property type="entry name" value="Ribonuclease Inhibitor"/>
    <property type="match status" value="5"/>
</dbReference>
<keyword evidence="3" id="KW-1003">Cell membrane</keyword>
<keyword evidence="6 11" id="KW-0732">Signal</keyword>
<evidence type="ECO:0000256" key="6">
    <source>
        <dbReference type="ARBA" id="ARBA00022729"/>
    </source>
</evidence>
<evidence type="ECO:0000256" key="7">
    <source>
        <dbReference type="ARBA" id="ARBA00022737"/>
    </source>
</evidence>
<keyword evidence="5" id="KW-0812">Transmembrane</keyword>
<dbReference type="AlphaFoldDB" id="A0AAD3XS57"/>
<organism evidence="12 13">
    <name type="scientific">Nepenthes gracilis</name>
    <name type="common">Slender pitcher plant</name>
    <dbReference type="NCBI Taxonomy" id="150966"/>
    <lineage>
        <taxon>Eukaryota</taxon>
        <taxon>Viridiplantae</taxon>
        <taxon>Streptophyta</taxon>
        <taxon>Embryophyta</taxon>
        <taxon>Tracheophyta</taxon>
        <taxon>Spermatophyta</taxon>
        <taxon>Magnoliopsida</taxon>
        <taxon>eudicotyledons</taxon>
        <taxon>Gunneridae</taxon>
        <taxon>Pentapetalae</taxon>
        <taxon>Caryophyllales</taxon>
        <taxon>Nepenthaceae</taxon>
        <taxon>Nepenthes</taxon>
    </lineage>
</organism>
<evidence type="ECO:0000313" key="13">
    <source>
        <dbReference type="Proteomes" id="UP001279734"/>
    </source>
</evidence>
<dbReference type="InterPro" id="IPR001611">
    <property type="entry name" value="Leu-rich_rpt"/>
</dbReference>
<evidence type="ECO:0000256" key="9">
    <source>
        <dbReference type="ARBA" id="ARBA00023136"/>
    </source>
</evidence>
<evidence type="ECO:0000256" key="1">
    <source>
        <dbReference type="ARBA" id="ARBA00004251"/>
    </source>
</evidence>
<sequence>MVCLLRLSLCLLCLSLRSPRDTSSLYPNSSAHLCHEDERFAMLEFKKSLSINDLSLISRSCISLGQVPYVKTALWKAVGSDCYQWDGVTCNPLTGHVVGLDLSCAKLRGTIPINSTLFTLRHLQSLNLAFNDFFHSRISPEFGRFLHLKHLNLSNTFFTGKVPLTIGQLPQLASLDLSHFLYFELELPNLVKLEMPDFDVVIGNLTGLRELHLDYVHVNLEATTLSSLKNLSSLMALSLSGCNFFGPLPTWIWNISREIRLLENWFTGELPSMVDINLAYNQFSSQLTISHDVRSNNMTLLEYINLRGNEIRGSIPNLIFVHVSLVFLELSSNNLSGIVKLDMFCKLKNLTYLNLSHNSLSLLTKCSNAISSNVATCPRLLVLECSSCNITEFPDFLRTQEDLVVLDLSNNKIHGNIPKWAQNIGKDSLHYLDLSGNILTSSLDLLQWKNLHYINLNSNIFAGEMPFAICTLISLQVLDLSYNSLSGEISRCFKNFSDQLTMLDLKSNKFHGTLPSSIGKCSNLRTLDLNGNQLEGQLPPSLLRCQGLRVLDVGNNNFKGVFPYWLGSLSELQVLILRSNKFHGNIRTINAKHPFSMLSILDLSNNGFNSTLPSSLLHCFKAMMDSTEKRGNLQYLVESSYTDSIMLKVKGHYLKFVRILTITTTIDVSNNELEGEIPEVIGDLVSLRWLNLAHNNFIGRIPPSLASLSELESLDLSSNKLVGQIPAELASLTSLEFFNVSQNQLAGPIPQGKQFATFENNSYLGNLGLCGYPLLKKCGDDEEPSQPPPRMALDDNDSEYKDAFGWAMVKIGYGCGTAIGLVVGYYTVITRNPAWLLRFARQLKHATNQLF</sequence>
<keyword evidence="9" id="KW-0472">Membrane</keyword>
<evidence type="ECO:0000256" key="5">
    <source>
        <dbReference type="ARBA" id="ARBA00022692"/>
    </source>
</evidence>
<dbReference type="PROSITE" id="PS51450">
    <property type="entry name" value="LRR"/>
    <property type="match status" value="1"/>
</dbReference>